<name>A0ABX7Y665_9ACTN</name>
<dbReference type="Pfam" id="PF17761">
    <property type="entry name" value="DUF1016_N"/>
    <property type="match status" value="1"/>
</dbReference>
<sequence length="173" mass="19543">MNDSSERRDAGQPSLVESGEVQLGALVRDVRRIILDSRGEVTRSVSHHRVLMYWRIGRRIVEEAQGGAARAKYGAYTIRGLAERIEPEFGSGFSVRQLELARQFYQTYPIANALRSQSNWAQSDENPTMGVLLCADKNDAVVRFSLPENNQTILTSRYQLYLPAEEQLAAELR</sequence>
<feature type="domain" description="YhcG N-terminal" evidence="1">
    <location>
        <begin position="29"/>
        <end position="122"/>
    </location>
</feature>
<accession>A0ABX7Y665</accession>
<keyword evidence="3" id="KW-1185">Reference proteome</keyword>
<dbReference type="EMBL" id="CP072384">
    <property type="protein sequence ID" value="QUC07988.1"/>
    <property type="molecule type" value="Genomic_DNA"/>
</dbReference>
<dbReference type="PANTHER" id="PTHR30547:SF5">
    <property type="entry name" value="NUCLEASE YHCG-RELATED"/>
    <property type="match status" value="1"/>
</dbReference>
<dbReference type="InterPro" id="IPR053148">
    <property type="entry name" value="PD-DEXK-like_domain"/>
</dbReference>
<proteinExistence type="predicted"/>
<evidence type="ECO:0000259" key="1">
    <source>
        <dbReference type="Pfam" id="PF17761"/>
    </source>
</evidence>
<dbReference type="PANTHER" id="PTHR30547">
    <property type="entry name" value="UNCHARACTERIZED PROTEIN YHCG-RELATED"/>
    <property type="match status" value="1"/>
</dbReference>
<dbReference type="InterPro" id="IPR041527">
    <property type="entry name" value="YhcG_N"/>
</dbReference>
<organism evidence="2 3">
    <name type="scientific">Arachnia rubra</name>
    <dbReference type="NCBI Taxonomy" id="1547448"/>
    <lineage>
        <taxon>Bacteria</taxon>
        <taxon>Bacillati</taxon>
        <taxon>Actinomycetota</taxon>
        <taxon>Actinomycetes</taxon>
        <taxon>Propionibacteriales</taxon>
        <taxon>Propionibacteriaceae</taxon>
        <taxon>Arachnia</taxon>
    </lineage>
</organism>
<protein>
    <submittedName>
        <fullName evidence="2">DUF1016 family protein</fullName>
    </submittedName>
</protein>
<gene>
    <name evidence="2" type="ORF">J5A65_13915</name>
</gene>
<dbReference type="Proteomes" id="UP000678513">
    <property type="component" value="Chromosome"/>
</dbReference>
<dbReference type="RefSeq" id="WP_212323363.1">
    <property type="nucleotide sequence ID" value="NZ_AP024463.1"/>
</dbReference>
<evidence type="ECO:0000313" key="3">
    <source>
        <dbReference type="Proteomes" id="UP000678513"/>
    </source>
</evidence>
<reference evidence="2 3" key="1">
    <citation type="submission" date="2021-03" db="EMBL/GenBank/DDBJ databases">
        <title>Human Oral Microbial Genomes.</title>
        <authorList>
            <person name="Johnston C.D."/>
            <person name="Chen T."/>
            <person name="Dewhirst F.E."/>
        </authorList>
    </citation>
    <scope>NUCLEOTIDE SEQUENCE [LARGE SCALE GENOMIC DNA]</scope>
    <source>
        <strain evidence="2 3">DSMZ 100122</strain>
    </source>
</reference>
<evidence type="ECO:0000313" key="2">
    <source>
        <dbReference type="EMBL" id="QUC07988.1"/>
    </source>
</evidence>